<sequence>MEQLCMAQGFYDRLKSETFLLKEHSCTSINKESSYEHDPLSKRRSTLHGMLDKMIAVCKIKNLLHIVAEVKLKIFV</sequence>
<evidence type="ECO:0000313" key="2">
    <source>
        <dbReference type="Proteomes" id="UP000294752"/>
    </source>
</evidence>
<dbReference type="Proteomes" id="UP000294752">
    <property type="component" value="Unassembled WGS sequence"/>
</dbReference>
<name>A0A4R7D2J7_9SPHI</name>
<accession>A0A4R7D2J7</accession>
<dbReference type="AlphaFoldDB" id="A0A4R7D2J7"/>
<evidence type="ECO:0000313" key="1">
    <source>
        <dbReference type="EMBL" id="TDS13825.1"/>
    </source>
</evidence>
<dbReference type="EMBL" id="SNZV01000004">
    <property type="protein sequence ID" value="TDS13825.1"/>
    <property type="molecule type" value="Genomic_DNA"/>
</dbReference>
<keyword evidence="2" id="KW-1185">Reference proteome</keyword>
<gene>
    <name evidence="1" type="ORF">B0I21_104151</name>
</gene>
<protein>
    <submittedName>
        <fullName evidence="1">Uncharacterized protein</fullName>
    </submittedName>
</protein>
<comment type="caution">
    <text evidence="1">The sequence shown here is derived from an EMBL/GenBank/DDBJ whole genome shotgun (WGS) entry which is preliminary data.</text>
</comment>
<proteinExistence type="predicted"/>
<organism evidence="1 2">
    <name type="scientific">Sphingobacterium paludis</name>
    <dbReference type="NCBI Taxonomy" id="1476465"/>
    <lineage>
        <taxon>Bacteria</taxon>
        <taxon>Pseudomonadati</taxon>
        <taxon>Bacteroidota</taxon>
        <taxon>Sphingobacteriia</taxon>
        <taxon>Sphingobacteriales</taxon>
        <taxon>Sphingobacteriaceae</taxon>
        <taxon>Sphingobacterium</taxon>
    </lineage>
</organism>
<reference evidence="1 2" key="1">
    <citation type="submission" date="2019-03" db="EMBL/GenBank/DDBJ databases">
        <title>Genomic Encyclopedia of Type Strains, Phase III (KMG-III): the genomes of soil and plant-associated and newly described type strains.</title>
        <authorList>
            <person name="Whitman W."/>
        </authorList>
    </citation>
    <scope>NUCLEOTIDE SEQUENCE [LARGE SCALE GENOMIC DNA]</scope>
    <source>
        <strain evidence="1 2">CGMCC 1.12801</strain>
    </source>
</reference>